<proteinExistence type="predicted"/>
<name>A0A9E7GB02_9LILI</name>
<keyword evidence="2" id="KW-1185">Reference proteome</keyword>
<gene>
    <name evidence="1" type="ORF">MUK42_22506</name>
</gene>
<organism evidence="1 2">
    <name type="scientific">Musa troglodytarum</name>
    <name type="common">fe'i banana</name>
    <dbReference type="NCBI Taxonomy" id="320322"/>
    <lineage>
        <taxon>Eukaryota</taxon>
        <taxon>Viridiplantae</taxon>
        <taxon>Streptophyta</taxon>
        <taxon>Embryophyta</taxon>
        <taxon>Tracheophyta</taxon>
        <taxon>Spermatophyta</taxon>
        <taxon>Magnoliopsida</taxon>
        <taxon>Liliopsida</taxon>
        <taxon>Zingiberales</taxon>
        <taxon>Musaceae</taxon>
        <taxon>Musa</taxon>
    </lineage>
</organism>
<dbReference type="EMBL" id="CP097508">
    <property type="protein sequence ID" value="URE11909.1"/>
    <property type="molecule type" value="Genomic_DNA"/>
</dbReference>
<protein>
    <submittedName>
        <fullName evidence="1">Uncharacterized protein</fullName>
    </submittedName>
</protein>
<evidence type="ECO:0000313" key="2">
    <source>
        <dbReference type="Proteomes" id="UP001055439"/>
    </source>
</evidence>
<accession>A0A9E7GB02</accession>
<evidence type="ECO:0000313" key="1">
    <source>
        <dbReference type="EMBL" id="URE11909.1"/>
    </source>
</evidence>
<sequence length="62" mass="7381">MKFMRLDLERLSSKLPLTTRLRKFFSLCRFSRTLARLLELIYMWRTRSEISAGSSSSTLKYS</sequence>
<dbReference type="Proteomes" id="UP001055439">
    <property type="component" value="Chromosome 6"/>
</dbReference>
<reference evidence="1" key="1">
    <citation type="submission" date="2022-05" db="EMBL/GenBank/DDBJ databases">
        <title>The Musa troglodytarum L. genome provides insights into the mechanism of non-climacteric behaviour and enrichment of carotenoids.</title>
        <authorList>
            <person name="Wang J."/>
        </authorList>
    </citation>
    <scope>NUCLEOTIDE SEQUENCE</scope>
    <source>
        <tissue evidence="1">Leaf</tissue>
    </source>
</reference>
<dbReference type="AlphaFoldDB" id="A0A9E7GB02"/>